<evidence type="ECO:0008006" key="4">
    <source>
        <dbReference type="Google" id="ProtNLM"/>
    </source>
</evidence>
<proteinExistence type="predicted"/>
<reference evidence="2 3" key="1">
    <citation type="submission" date="2015-06" db="EMBL/GenBank/DDBJ databases">
        <title>Genome sequencing of Cronobacter sp. strain DJ34 isolated from petroleum contaminated sludge of Duliajan Oil Fields, Assam, India.</title>
        <authorList>
            <person name="Pal S."/>
            <person name="Banerjee T.D."/>
            <person name="Roy A."/>
            <person name="Sar P."/>
            <person name="Kazy S.K."/>
        </authorList>
    </citation>
    <scope>NUCLEOTIDE SEQUENCE [LARGE SCALE GENOMIC DNA]</scope>
    <source>
        <strain evidence="2 3">DJ34</strain>
    </source>
</reference>
<keyword evidence="3" id="KW-1185">Reference proteome</keyword>
<feature type="chain" id="PRO_5005311144" description="Lipoprotein" evidence="1">
    <location>
        <begin position="20"/>
        <end position="233"/>
    </location>
</feature>
<dbReference type="PATRIC" id="fig|1656095.3.peg.3892"/>
<keyword evidence="1" id="KW-0732">Signal</keyword>
<dbReference type="AlphaFoldDB" id="A0A0J8VHB9"/>
<feature type="signal peptide" evidence="1">
    <location>
        <begin position="1"/>
        <end position="19"/>
    </location>
</feature>
<dbReference type="EMBL" id="LFEJ01000027">
    <property type="protein sequence ID" value="KMV32522.1"/>
    <property type="molecule type" value="Genomic_DNA"/>
</dbReference>
<evidence type="ECO:0000313" key="2">
    <source>
        <dbReference type="EMBL" id="KMV32522.1"/>
    </source>
</evidence>
<accession>A0A0J8VHB9</accession>
<comment type="caution">
    <text evidence="2">The sequence shown here is derived from an EMBL/GenBank/DDBJ whole genome shotgun (WGS) entry which is preliminary data.</text>
</comment>
<name>A0A0J8VHB9_9ENTR</name>
<dbReference type="OrthoDB" id="6629766at2"/>
<sequence>MKLALTLALAGIISAPLYAADDTTRFINKHYQPLSVGEWRKADTPGFVYRRCLDKPISAQQRILVMCGEGDNANSAGADSGYFDIWYLTGDKAISLAGEQGAGRYGQSGDVQAVRMGDQWGVVTKTGYSLQGFTQDFERYYVRLGERIANVATVTVYSDNLGFCDVTEKAGCKQDELKVKVGFGEMHAGQRLPDMKLTAKGKLAGEAMNKSWLLPFDEKTQRYPVPEVLNIGY</sequence>
<dbReference type="RefSeq" id="WP_024557811.1">
    <property type="nucleotide sequence ID" value="NZ_LFEJ01000027.1"/>
</dbReference>
<dbReference type="STRING" id="1121863.GCA_000621185_04204"/>
<dbReference type="Proteomes" id="UP000037315">
    <property type="component" value="Unassembled WGS sequence"/>
</dbReference>
<organism evidence="2 3">
    <name type="scientific">Franconibacter pulveris</name>
    <dbReference type="NCBI Taxonomy" id="435910"/>
    <lineage>
        <taxon>Bacteria</taxon>
        <taxon>Pseudomonadati</taxon>
        <taxon>Pseudomonadota</taxon>
        <taxon>Gammaproteobacteria</taxon>
        <taxon>Enterobacterales</taxon>
        <taxon>Enterobacteriaceae</taxon>
        <taxon>Franconibacter</taxon>
    </lineage>
</organism>
<protein>
    <recommendedName>
        <fullName evidence="4">Lipoprotein</fullName>
    </recommendedName>
</protein>
<evidence type="ECO:0000256" key="1">
    <source>
        <dbReference type="SAM" id="SignalP"/>
    </source>
</evidence>
<evidence type="ECO:0000313" key="3">
    <source>
        <dbReference type="Proteomes" id="UP000037315"/>
    </source>
</evidence>
<gene>
    <name evidence="2" type="ORF">ACH50_21080</name>
</gene>